<dbReference type="Proteomes" id="UP001595821">
    <property type="component" value="Unassembled WGS sequence"/>
</dbReference>
<evidence type="ECO:0000313" key="2">
    <source>
        <dbReference type="EMBL" id="MFC4245767.1"/>
    </source>
</evidence>
<dbReference type="GeneID" id="71855280"/>
<evidence type="ECO:0008006" key="4">
    <source>
        <dbReference type="Google" id="ProtNLM"/>
    </source>
</evidence>
<feature type="compositionally biased region" description="Basic residues" evidence="1">
    <location>
        <begin position="1"/>
        <end position="10"/>
    </location>
</feature>
<organism evidence="2 3">
    <name type="scientific">Natribaculum luteum</name>
    <dbReference type="NCBI Taxonomy" id="1586232"/>
    <lineage>
        <taxon>Archaea</taxon>
        <taxon>Methanobacteriati</taxon>
        <taxon>Methanobacteriota</taxon>
        <taxon>Stenosarchaea group</taxon>
        <taxon>Halobacteria</taxon>
        <taxon>Halobacteriales</taxon>
        <taxon>Natrialbaceae</taxon>
        <taxon>Natribaculum</taxon>
    </lineage>
</organism>
<proteinExistence type="predicted"/>
<evidence type="ECO:0000313" key="3">
    <source>
        <dbReference type="Proteomes" id="UP001595821"/>
    </source>
</evidence>
<comment type="caution">
    <text evidence="2">The sequence shown here is derived from an EMBL/GenBank/DDBJ whole genome shotgun (WGS) entry which is preliminary data.</text>
</comment>
<dbReference type="AlphaFoldDB" id="A0ABD5NUW8"/>
<protein>
    <recommendedName>
        <fullName evidence="4">ParB/Sulfiredoxin domain-containing protein</fullName>
    </recommendedName>
</protein>
<reference evidence="2 3" key="1">
    <citation type="journal article" date="2014" name="Int. J. Syst. Evol. Microbiol.">
        <title>Complete genome sequence of Corynebacterium casei LMG S-19264T (=DSM 44701T), isolated from a smear-ripened cheese.</title>
        <authorList>
            <consortium name="US DOE Joint Genome Institute (JGI-PGF)"/>
            <person name="Walter F."/>
            <person name="Albersmeier A."/>
            <person name="Kalinowski J."/>
            <person name="Ruckert C."/>
        </authorList>
    </citation>
    <scope>NUCLEOTIDE SEQUENCE [LARGE SCALE GENOMIC DNA]</scope>
    <source>
        <strain evidence="2 3">IBRC-M 10912</strain>
    </source>
</reference>
<feature type="region of interest" description="Disordered" evidence="1">
    <location>
        <begin position="250"/>
        <end position="282"/>
    </location>
</feature>
<sequence>MARDRPHRRYRERERNSEPSVLGPARRFSGRLSVVIREYLGRPLQRRVPLWVLRVYHRLRRAGQPAKYTDADPFSLRWVDPATIQRSILETAPDRPQWGRVQGGDWDRRWEPFGERPVPRAIVEHFEDGRPWRKTPLYDHFADQLRRFNSAWDYTSMEAFDRRCEEIEALYRSIREHGYRSQRELAALEDAATTRVSPFDEIAVDVGRDGEFLWRSYGQHRLAIAKLLEIESVPVVVHRRHRRWQAVRNAVRRGAAPTRDGTRRRLDHPDLRPLVRGRGETP</sequence>
<accession>A0ABD5NUW8</accession>
<feature type="compositionally biased region" description="Basic and acidic residues" evidence="1">
    <location>
        <begin position="260"/>
        <end position="282"/>
    </location>
</feature>
<evidence type="ECO:0000256" key="1">
    <source>
        <dbReference type="SAM" id="MobiDB-lite"/>
    </source>
</evidence>
<feature type="region of interest" description="Disordered" evidence="1">
    <location>
        <begin position="1"/>
        <end position="22"/>
    </location>
</feature>
<dbReference type="EMBL" id="JBHSDJ010000003">
    <property type="protein sequence ID" value="MFC4245767.1"/>
    <property type="molecule type" value="Genomic_DNA"/>
</dbReference>
<gene>
    <name evidence="2" type="ORF">ACFOZ7_01905</name>
</gene>
<name>A0ABD5NUW8_9EURY</name>
<dbReference type="RefSeq" id="WP_246969012.1">
    <property type="nucleotide sequence ID" value="NZ_CP095397.1"/>
</dbReference>